<name>A0A7C2BL74_9CREN</name>
<dbReference type="PROSITE" id="PS50943">
    <property type="entry name" value="HTH_CROC1"/>
    <property type="match status" value="1"/>
</dbReference>
<organism evidence="2">
    <name type="scientific">Thermosphaera aggregans</name>
    <dbReference type="NCBI Taxonomy" id="54254"/>
    <lineage>
        <taxon>Archaea</taxon>
        <taxon>Thermoproteota</taxon>
        <taxon>Thermoprotei</taxon>
        <taxon>Desulfurococcales</taxon>
        <taxon>Desulfurococcaceae</taxon>
        <taxon>Thermosphaera</taxon>
    </lineage>
</organism>
<keyword evidence="2" id="KW-0238">DNA-binding</keyword>
<dbReference type="Pfam" id="PF04545">
    <property type="entry name" value="Sigma70_r4"/>
    <property type="match status" value="1"/>
</dbReference>
<dbReference type="InterPro" id="IPR036657">
    <property type="entry name" value="Tfx_DNA-bd_sf_arc"/>
</dbReference>
<sequence length="136" mass="15525">MAGRRYGLLTEKQYRVLELRSKGYTQAQIAEILGTSRSNVSMLEKVAMEKIKLARETLKIYQELNSAAVVIVEPGTHLVDIPGIIMRKADEVNVKLRANFTLIYDMLRYKAGQKNKRTNREIKIIIMKDGSIDILD</sequence>
<proteinExistence type="predicted"/>
<dbReference type="GO" id="GO:0003677">
    <property type="term" value="F:DNA binding"/>
    <property type="evidence" value="ECO:0007669"/>
    <property type="project" value="UniProtKB-KW"/>
</dbReference>
<dbReference type="InterPro" id="IPR029291">
    <property type="entry name" value="Tfx_C"/>
</dbReference>
<accession>A0A7C2BL74</accession>
<dbReference type="InterPro" id="IPR007630">
    <property type="entry name" value="RNA_pol_sigma70_r4"/>
</dbReference>
<dbReference type="InterPro" id="IPR004645">
    <property type="entry name" value="Tfx_DNA-bd_arc"/>
</dbReference>
<dbReference type="Gene3D" id="3.30.1190.10">
    <property type="entry name" value="DNA-binding protein Tfx superfamily, archaea"/>
    <property type="match status" value="1"/>
</dbReference>
<evidence type="ECO:0000259" key="1">
    <source>
        <dbReference type="PROSITE" id="PS50943"/>
    </source>
</evidence>
<dbReference type="GO" id="GO:0006352">
    <property type="term" value="P:DNA-templated transcription initiation"/>
    <property type="evidence" value="ECO:0007669"/>
    <property type="project" value="InterPro"/>
</dbReference>
<dbReference type="NCBIfam" id="TIGR00721">
    <property type="entry name" value="tfx"/>
    <property type="match status" value="1"/>
</dbReference>
<dbReference type="InterPro" id="IPR001387">
    <property type="entry name" value="Cro/C1-type_HTH"/>
</dbReference>
<protein>
    <submittedName>
        <fullName evidence="2">Tfx family DNA-binding protein</fullName>
    </submittedName>
</protein>
<dbReference type="EMBL" id="DSJT01000026">
    <property type="protein sequence ID" value="HEF87677.1"/>
    <property type="molecule type" value="Genomic_DNA"/>
</dbReference>
<dbReference type="AlphaFoldDB" id="A0A7C2BL74"/>
<evidence type="ECO:0000313" key="2">
    <source>
        <dbReference type="EMBL" id="HEF87677.1"/>
    </source>
</evidence>
<reference evidence="2" key="1">
    <citation type="journal article" date="2020" name="mSystems">
        <title>Genome- and Community-Level Interaction Insights into Carbon Utilization and Element Cycling Functions of Hydrothermarchaeota in Hydrothermal Sediment.</title>
        <authorList>
            <person name="Zhou Z."/>
            <person name="Liu Y."/>
            <person name="Xu W."/>
            <person name="Pan J."/>
            <person name="Luo Z.H."/>
            <person name="Li M."/>
        </authorList>
    </citation>
    <scope>NUCLEOTIDE SEQUENCE [LARGE SCALE GENOMIC DNA]</scope>
    <source>
        <strain evidence="2">SpSt-23</strain>
    </source>
</reference>
<dbReference type="GO" id="GO:0003700">
    <property type="term" value="F:DNA-binding transcription factor activity"/>
    <property type="evidence" value="ECO:0007669"/>
    <property type="project" value="InterPro"/>
</dbReference>
<feature type="domain" description="HTH cro/C1-type" evidence="1">
    <location>
        <begin position="21"/>
        <end position="45"/>
    </location>
</feature>
<gene>
    <name evidence="2" type="ORF">ENP55_05235</name>
</gene>
<dbReference type="Pfam" id="PF14601">
    <property type="entry name" value="TFX_C"/>
    <property type="match status" value="1"/>
</dbReference>
<dbReference type="SUPFAM" id="SSF89915">
    <property type="entry name" value="DNA-binding protein Tfx"/>
    <property type="match status" value="1"/>
</dbReference>
<comment type="caution">
    <text evidence="2">The sequence shown here is derived from an EMBL/GenBank/DDBJ whole genome shotgun (WGS) entry which is preliminary data.</text>
</comment>